<evidence type="ECO:0000313" key="2">
    <source>
        <dbReference type="Proteomes" id="UP001165101"/>
    </source>
</evidence>
<accession>A0ACB5U7U1</accession>
<protein>
    <submittedName>
        <fullName evidence="1">Unnamed protein product</fullName>
    </submittedName>
</protein>
<reference evidence="1" key="1">
    <citation type="submission" date="2023-04" db="EMBL/GenBank/DDBJ databases">
        <title>Candida boidinii NBRC 1967.</title>
        <authorList>
            <person name="Ichikawa N."/>
            <person name="Sato H."/>
            <person name="Tonouchi N."/>
        </authorList>
    </citation>
    <scope>NUCLEOTIDE SEQUENCE</scope>
    <source>
        <strain evidence="1">NBRC 1967</strain>
    </source>
</reference>
<dbReference type="EMBL" id="BSXV01006192">
    <property type="protein sequence ID" value="GMF03468.1"/>
    <property type="molecule type" value="Genomic_DNA"/>
</dbReference>
<name>A0ACB5U7U1_CANBO</name>
<dbReference type="Proteomes" id="UP001165101">
    <property type="component" value="Unassembled WGS sequence"/>
</dbReference>
<evidence type="ECO:0000313" key="1">
    <source>
        <dbReference type="EMBL" id="GMF03468.1"/>
    </source>
</evidence>
<proteinExistence type="predicted"/>
<sequence length="282" mass="32458">MWFLGDVFNLIGALLAGLLPQVVLLAVWFCIADTAILLSYYYYTYIYPKSHPHHHHHHPHHTHHDTQQQQQITSTSETSPLLSTTHASEDLPNDRRRSSHRSTRSHKSRRNSTLSDVILQPEEYSVFVRFVLPLLFVILAGFAGFLFSGKIVNKPDNGSDNNDDSGDIIDKPKHGNIDLYAQIFGYASAFLYLTARLPQIYQNYKKKSCEGLSLLFFMFSTLGNITYGLQILFFRNDYKYVLLNLSWLLGSIGTIFEDAIIFAQFYLYKKHKRHSSVFDDEV</sequence>
<keyword evidence="2" id="KW-1185">Reference proteome</keyword>
<gene>
    <name evidence="1" type="ORF">Cboi01_000631400</name>
</gene>
<comment type="caution">
    <text evidence="1">The sequence shown here is derived from an EMBL/GenBank/DDBJ whole genome shotgun (WGS) entry which is preliminary data.</text>
</comment>
<organism evidence="1 2">
    <name type="scientific">Candida boidinii</name>
    <name type="common">Yeast</name>
    <dbReference type="NCBI Taxonomy" id="5477"/>
    <lineage>
        <taxon>Eukaryota</taxon>
        <taxon>Fungi</taxon>
        <taxon>Dikarya</taxon>
        <taxon>Ascomycota</taxon>
        <taxon>Saccharomycotina</taxon>
        <taxon>Pichiomycetes</taxon>
        <taxon>Pichiales</taxon>
        <taxon>Pichiaceae</taxon>
        <taxon>Ogataea</taxon>
        <taxon>Ogataea/Candida clade</taxon>
    </lineage>
</organism>